<dbReference type="EMBL" id="SPDS01000003">
    <property type="protein sequence ID" value="TFH54389.1"/>
    <property type="molecule type" value="Genomic_DNA"/>
</dbReference>
<dbReference type="Proteomes" id="UP000297638">
    <property type="component" value="Unassembled WGS sequence"/>
</dbReference>
<evidence type="ECO:0000256" key="1">
    <source>
        <dbReference type="SAM" id="SignalP"/>
    </source>
</evidence>
<dbReference type="PROSITE" id="PS51257">
    <property type="entry name" value="PROKAR_LIPOPROTEIN"/>
    <property type="match status" value="1"/>
</dbReference>
<dbReference type="Proteomes" id="UP000235739">
    <property type="component" value="Unassembled WGS sequence"/>
</dbReference>
<proteinExistence type="predicted"/>
<accession>A0A2N7RZM4</accession>
<feature type="chain" id="PRO_5038226081" description="DNA modification methylase" evidence="1">
    <location>
        <begin position="31"/>
        <end position="179"/>
    </location>
</feature>
<feature type="signal peptide" evidence="1">
    <location>
        <begin position="1"/>
        <end position="30"/>
    </location>
</feature>
<name>A0A2N7RZM4_9MICC</name>
<sequence length="179" mass="18505">MITARMTAGRRIAASLAVAALAFGVTSCGAINEQATNTDYAASDGVNVDVADAKVRNLMFVTNSDDTQARLIGTVVNAGDSALTLSVKADSASPVSIPVPADGTVKLEDDENEQIIKNLGIRAGEHADSVFTVSGEEVEFSVPVVDGTLAEYRDFVPGGADASVTEHLTPEETHSTSGH</sequence>
<gene>
    <name evidence="2" type="ORF">CIK84_11545</name>
    <name evidence="3" type="ORF">EXY26_15025</name>
</gene>
<evidence type="ECO:0000313" key="3">
    <source>
        <dbReference type="EMBL" id="TFH54389.1"/>
    </source>
</evidence>
<evidence type="ECO:0008006" key="6">
    <source>
        <dbReference type="Google" id="ProtNLM"/>
    </source>
</evidence>
<organism evidence="2 4">
    <name type="scientific">Glutamicibacter arilaitensis</name>
    <dbReference type="NCBI Taxonomy" id="256701"/>
    <lineage>
        <taxon>Bacteria</taxon>
        <taxon>Bacillati</taxon>
        <taxon>Actinomycetota</taxon>
        <taxon>Actinomycetes</taxon>
        <taxon>Micrococcales</taxon>
        <taxon>Micrococcaceae</taxon>
        <taxon>Glutamicibacter</taxon>
    </lineage>
</organism>
<dbReference type="EMBL" id="PNQX01000002">
    <property type="protein sequence ID" value="PMQ19332.1"/>
    <property type="molecule type" value="Genomic_DNA"/>
</dbReference>
<comment type="caution">
    <text evidence="2">The sequence shown here is derived from an EMBL/GenBank/DDBJ whole genome shotgun (WGS) entry which is preliminary data.</text>
</comment>
<evidence type="ECO:0000313" key="4">
    <source>
        <dbReference type="Proteomes" id="UP000235739"/>
    </source>
</evidence>
<keyword evidence="1" id="KW-0732">Signal</keyword>
<evidence type="ECO:0000313" key="5">
    <source>
        <dbReference type="Proteomes" id="UP000297638"/>
    </source>
</evidence>
<reference evidence="2 4" key="1">
    <citation type="journal article" date="2017" name="Elife">
        <title>Extensive horizontal gene transfer in cheese-associated bacteria.</title>
        <authorList>
            <person name="Bonham K.S."/>
            <person name="Wolfe B.E."/>
            <person name="Dutton R.J."/>
        </authorList>
    </citation>
    <scope>NUCLEOTIDE SEQUENCE [LARGE SCALE GENOMIC DNA]</scope>
    <source>
        <strain evidence="2 4">JB182</strain>
    </source>
</reference>
<dbReference type="AlphaFoldDB" id="A0A2N7RZM4"/>
<reference evidence="3 5" key="2">
    <citation type="submission" date="2019-03" db="EMBL/GenBank/DDBJ databases">
        <title>Glutamicibacter sp. LJH19 genome.</title>
        <authorList>
            <person name="Sinai Borker S."/>
            <person name="Kumar R."/>
        </authorList>
    </citation>
    <scope>NUCLEOTIDE SEQUENCE [LARGE SCALE GENOMIC DNA]</scope>
    <source>
        <strain evidence="3 5">LJH19</strain>
    </source>
</reference>
<evidence type="ECO:0000313" key="2">
    <source>
        <dbReference type="EMBL" id="PMQ19332.1"/>
    </source>
</evidence>
<dbReference type="RefSeq" id="WP_102598557.1">
    <property type="nucleotide sequence ID" value="NZ_JABUYH010000046.1"/>
</dbReference>
<protein>
    <recommendedName>
        <fullName evidence="6">DNA modification methylase</fullName>
    </recommendedName>
</protein>